<gene>
    <name evidence="2" type="ORF">A1355_20735</name>
</gene>
<accession>A0A177P3D9</accession>
<organism evidence="2 3">
    <name type="scientific">Methylomonas koyamae</name>
    <dbReference type="NCBI Taxonomy" id="702114"/>
    <lineage>
        <taxon>Bacteria</taxon>
        <taxon>Pseudomonadati</taxon>
        <taxon>Pseudomonadota</taxon>
        <taxon>Gammaproteobacteria</taxon>
        <taxon>Methylococcales</taxon>
        <taxon>Methylococcaceae</taxon>
        <taxon>Methylomonas</taxon>
    </lineage>
</organism>
<evidence type="ECO:0000256" key="1">
    <source>
        <dbReference type="SAM" id="Phobius"/>
    </source>
</evidence>
<evidence type="ECO:0000313" key="3">
    <source>
        <dbReference type="Proteomes" id="UP000077628"/>
    </source>
</evidence>
<dbReference type="AlphaFoldDB" id="A0A177P3D9"/>
<keyword evidence="1" id="KW-0472">Membrane</keyword>
<dbReference type="EMBL" id="LUUK01000048">
    <property type="protein sequence ID" value="OAI24404.1"/>
    <property type="molecule type" value="Genomic_DNA"/>
</dbReference>
<evidence type="ECO:0000313" key="2">
    <source>
        <dbReference type="EMBL" id="OAI24404.1"/>
    </source>
</evidence>
<sequence>MAVAVVAISDTATAAVTTFSNYNIVSNNPYLPVSARFTDATANQTMVVNELANMPVGTIHSGDIINGITYAFSIFNRANPNLPNDTTGQVVNNAWSGFNPVLTPPGDGTAFQPGGLTQRNDSVTLTFSTPINSFGVSVVIALNSTFNISTDVAGVSASTNGINSYGDLTGSNQRAFLGLVSDTPFSSVTLTGGNRYMGGTVKAWSGWDVSRITYGVMPVPVPAAWLLLLSGLAWGGVVRRFSPRSR</sequence>
<protein>
    <recommendedName>
        <fullName evidence="4">VPLPA-CTERM sorting domain-containing protein</fullName>
    </recommendedName>
</protein>
<evidence type="ECO:0008006" key="4">
    <source>
        <dbReference type="Google" id="ProtNLM"/>
    </source>
</evidence>
<keyword evidence="1" id="KW-1133">Transmembrane helix</keyword>
<comment type="caution">
    <text evidence="2">The sequence shown here is derived from an EMBL/GenBank/DDBJ whole genome shotgun (WGS) entry which is preliminary data.</text>
</comment>
<proteinExistence type="predicted"/>
<keyword evidence="1" id="KW-0812">Transmembrane</keyword>
<reference evidence="3" key="1">
    <citation type="submission" date="2016-03" db="EMBL/GenBank/DDBJ databases">
        <authorList>
            <person name="Heylen K."/>
            <person name="De Vos P."/>
            <person name="Vekeman B."/>
        </authorList>
    </citation>
    <scope>NUCLEOTIDE SEQUENCE [LARGE SCALE GENOMIC DNA]</scope>
    <source>
        <strain evidence="3">R-45383</strain>
    </source>
</reference>
<dbReference type="Proteomes" id="UP000077628">
    <property type="component" value="Unassembled WGS sequence"/>
</dbReference>
<feature type="transmembrane region" description="Helical" evidence="1">
    <location>
        <begin position="219"/>
        <end position="238"/>
    </location>
</feature>
<keyword evidence="3" id="KW-1185">Reference proteome</keyword>
<name>A0A177P3D9_9GAMM</name>